<accession>A0A7Y7B7D5</accession>
<proteinExistence type="predicted"/>
<dbReference type="PROSITE" id="PS51257">
    <property type="entry name" value="PROKAR_LIPOPROTEIN"/>
    <property type="match status" value="1"/>
</dbReference>
<feature type="signal peptide" evidence="1">
    <location>
        <begin position="1"/>
        <end position="32"/>
    </location>
</feature>
<evidence type="ECO:0008006" key="4">
    <source>
        <dbReference type="Google" id="ProtNLM"/>
    </source>
</evidence>
<protein>
    <recommendedName>
        <fullName evidence="4">Secreted protein</fullName>
    </recommendedName>
</protein>
<name>A0A7Y7B7D5_STRMO</name>
<feature type="chain" id="PRO_5030665779" description="Secreted protein" evidence="1">
    <location>
        <begin position="33"/>
        <end position="173"/>
    </location>
</feature>
<dbReference type="AlphaFoldDB" id="A0A7Y7B7D5"/>
<gene>
    <name evidence="2" type="ORF">HG542_22455</name>
</gene>
<organism evidence="2 3">
    <name type="scientific">Streptomyces morookaense</name>
    <name type="common">Streptoverticillium morookaense</name>
    <dbReference type="NCBI Taxonomy" id="1970"/>
    <lineage>
        <taxon>Bacteria</taxon>
        <taxon>Bacillati</taxon>
        <taxon>Actinomycetota</taxon>
        <taxon>Actinomycetes</taxon>
        <taxon>Kitasatosporales</taxon>
        <taxon>Streptomycetaceae</taxon>
        <taxon>Streptomyces</taxon>
    </lineage>
</organism>
<keyword evidence="3" id="KW-1185">Reference proteome</keyword>
<comment type="caution">
    <text evidence="2">The sequence shown here is derived from an EMBL/GenBank/DDBJ whole genome shotgun (WGS) entry which is preliminary data.</text>
</comment>
<dbReference type="EMBL" id="JABBXF010000053">
    <property type="protein sequence ID" value="NVK80398.1"/>
    <property type="molecule type" value="Genomic_DNA"/>
</dbReference>
<evidence type="ECO:0000313" key="3">
    <source>
        <dbReference type="Proteomes" id="UP000587462"/>
    </source>
</evidence>
<reference evidence="2 3" key="1">
    <citation type="submission" date="2020-04" db="EMBL/GenBank/DDBJ databases">
        <title>Draft Genome Sequence of Streptomyces morookaense DSM 40503, an 8-azaguanine-producing strain.</title>
        <authorList>
            <person name="Qi J."/>
            <person name="Gao J.-M."/>
        </authorList>
    </citation>
    <scope>NUCLEOTIDE SEQUENCE [LARGE SCALE GENOMIC DNA]</scope>
    <source>
        <strain evidence="2 3">DSM 40503</strain>
    </source>
</reference>
<sequence length="173" mass="18152">MVILQARKALSTGVVGAIAACAGVATLAAAQAAPQSVTPAAQAATGEVMPSAVEDFQYPGAAKIFKERGITLKQGDGRIVFVDCSTPNDIKVESRLDKQGYCFKVAGKKGFLAMELPDAYGIWTEDHPVKAKLTAEGKERVVDAPKNDYVALGEGDGGTEKKRSVLVELRVTG</sequence>
<dbReference type="Proteomes" id="UP000587462">
    <property type="component" value="Unassembled WGS sequence"/>
</dbReference>
<evidence type="ECO:0000313" key="2">
    <source>
        <dbReference type="EMBL" id="NVK80398.1"/>
    </source>
</evidence>
<keyword evidence="1" id="KW-0732">Signal</keyword>
<evidence type="ECO:0000256" key="1">
    <source>
        <dbReference type="SAM" id="SignalP"/>
    </source>
</evidence>